<accession>A0ABM1BEZ6</accession>
<dbReference type="GeneID" id="106465006"/>
<gene>
    <name evidence="8" type="primary">LOC106465006</name>
</gene>
<evidence type="ECO:0000256" key="3">
    <source>
        <dbReference type="ARBA" id="ARBA00022737"/>
    </source>
</evidence>
<dbReference type="InterPro" id="IPR050467">
    <property type="entry name" value="LRFN"/>
</dbReference>
<feature type="signal peptide" evidence="5">
    <location>
        <begin position="1"/>
        <end position="25"/>
    </location>
</feature>
<sequence length="327" mass="36538">MSSNSAKQLFSRIFVVILSLTPLVAEICPSNNSISPCKCSELIMKCHNISILQDLQNALQGASGFQLDKFVLTNSVIHALSSGIFSGCNFQHIIVERTNLPFLTSPVSGESPFLGIAKRVTQVELREIYSLNEWDWALFFPIGTLRTMIISCCNFTFIPNDFGKLNTTNLQELTIEDSEVRWIGSSAFSTLDRLLKLDLSRNMIKTLLRSMLPSNAIELILTNNELTSLPSDIFINMTKLMILNLKNNKLETLSLSTFLDLLKNEQRVTVEIEGNPWDCTCNIAWLNDGNIDVYDKDSATCASPSALNNTVIENVNWSVLDCFKLGH</sequence>
<evidence type="ECO:0000259" key="6">
    <source>
        <dbReference type="SMART" id="SM00082"/>
    </source>
</evidence>
<keyword evidence="4" id="KW-0325">Glycoprotein</keyword>
<evidence type="ECO:0000256" key="5">
    <source>
        <dbReference type="SAM" id="SignalP"/>
    </source>
</evidence>
<evidence type="ECO:0000256" key="4">
    <source>
        <dbReference type="ARBA" id="ARBA00023180"/>
    </source>
</evidence>
<keyword evidence="7" id="KW-1185">Reference proteome</keyword>
<evidence type="ECO:0000256" key="2">
    <source>
        <dbReference type="ARBA" id="ARBA00022729"/>
    </source>
</evidence>
<dbReference type="RefSeq" id="XP_013780650.1">
    <property type="nucleotide sequence ID" value="XM_013925196.2"/>
</dbReference>
<proteinExistence type="predicted"/>
<dbReference type="PANTHER" id="PTHR45842">
    <property type="entry name" value="SYNAPTIC ADHESION-LIKE MOLECULE SALM"/>
    <property type="match status" value="1"/>
</dbReference>
<feature type="chain" id="PRO_5045821488" evidence="5">
    <location>
        <begin position="26"/>
        <end position="327"/>
    </location>
</feature>
<evidence type="ECO:0000256" key="1">
    <source>
        <dbReference type="ARBA" id="ARBA00022614"/>
    </source>
</evidence>
<name>A0ABM1BEZ6_LIMPO</name>
<dbReference type="InterPro" id="IPR000483">
    <property type="entry name" value="Cys-rich_flank_reg_C"/>
</dbReference>
<dbReference type="InterPro" id="IPR003591">
    <property type="entry name" value="Leu-rich_rpt_typical-subtyp"/>
</dbReference>
<dbReference type="InterPro" id="IPR001611">
    <property type="entry name" value="Leu-rich_rpt"/>
</dbReference>
<evidence type="ECO:0000313" key="7">
    <source>
        <dbReference type="Proteomes" id="UP000694941"/>
    </source>
</evidence>
<dbReference type="SUPFAM" id="SSF52058">
    <property type="entry name" value="L domain-like"/>
    <property type="match status" value="1"/>
</dbReference>
<reference evidence="8" key="1">
    <citation type="submission" date="2025-08" db="UniProtKB">
        <authorList>
            <consortium name="RefSeq"/>
        </authorList>
    </citation>
    <scope>IDENTIFICATION</scope>
    <source>
        <tissue evidence="8">Muscle</tissue>
    </source>
</reference>
<dbReference type="SMART" id="SM00369">
    <property type="entry name" value="LRR_TYP"/>
    <property type="match status" value="3"/>
</dbReference>
<dbReference type="Pfam" id="PF13855">
    <property type="entry name" value="LRR_8"/>
    <property type="match status" value="1"/>
</dbReference>
<organism evidence="7 8">
    <name type="scientific">Limulus polyphemus</name>
    <name type="common">Atlantic horseshoe crab</name>
    <dbReference type="NCBI Taxonomy" id="6850"/>
    <lineage>
        <taxon>Eukaryota</taxon>
        <taxon>Metazoa</taxon>
        <taxon>Ecdysozoa</taxon>
        <taxon>Arthropoda</taxon>
        <taxon>Chelicerata</taxon>
        <taxon>Merostomata</taxon>
        <taxon>Xiphosura</taxon>
        <taxon>Limulidae</taxon>
        <taxon>Limulus</taxon>
    </lineage>
</organism>
<dbReference type="PROSITE" id="PS51450">
    <property type="entry name" value="LRR"/>
    <property type="match status" value="1"/>
</dbReference>
<dbReference type="Gene3D" id="3.80.10.10">
    <property type="entry name" value="Ribonuclease Inhibitor"/>
    <property type="match status" value="1"/>
</dbReference>
<keyword evidence="1" id="KW-0433">Leucine-rich repeat</keyword>
<dbReference type="PANTHER" id="PTHR45842:SF12">
    <property type="entry name" value="KEKKON 5, ISOFORM A"/>
    <property type="match status" value="1"/>
</dbReference>
<keyword evidence="3" id="KW-0677">Repeat</keyword>
<protein>
    <submittedName>
        <fullName evidence="8">Leucine-rich repeat-containing protein 15-like</fullName>
    </submittedName>
</protein>
<evidence type="ECO:0000313" key="8">
    <source>
        <dbReference type="RefSeq" id="XP_013780650.1"/>
    </source>
</evidence>
<dbReference type="InterPro" id="IPR032675">
    <property type="entry name" value="LRR_dom_sf"/>
</dbReference>
<dbReference type="SMART" id="SM00082">
    <property type="entry name" value="LRRCT"/>
    <property type="match status" value="1"/>
</dbReference>
<keyword evidence="2 5" id="KW-0732">Signal</keyword>
<dbReference type="Proteomes" id="UP000694941">
    <property type="component" value="Unplaced"/>
</dbReference>
<feature type="domain" description="LRRCT" evidence="6">
    <location>
        <begin position="275"/>
        <end position="323"/>
    </location>
</feature>